<accession>A0A0K9NZ36</accession>
<evidence type="ECO:0000256" key="6">
    <source>
        <dbReference type="ARBA" id="ARBA00022989"/>
    </source>
</evidence>
<comment type="caution">
    <text evidence="12">The sequence shown here is derived from an EMBL/GenBank/DDBJ whole genome shotgun (WGS) entry which is preliminary data.</text>
</comment>
<dbReference type="Gene3D" id="3.80.10.10">
    <property type="entry name" value="Ribonuclease Inhibitor"/>
    <property type="match status" value="2"/>
</dbReference>
<name>A0A0K9NZ36_ZOSMR</name>
<dbReference type="GO" id="GO:0004675">
    <property type="term" value="F:transmembrane receptor protein serine/threonine kinase activity"/>
    <property type="evidence" value="ECO:0000318"/>
    <property type="project" value="GO_Central"/>
</dbReference>
<dbReference type="SUPFAM" id="SSF52058">
    <property type="entry name" value="L domain-like"/>
    <property type="match status" value="2"/>
</dbReference>
<sequence>MLPIYRGSLLLCLIFTIIHTLEVGMITNSIDVAVMHDLLDCIESAGDALGWSSNTDPCYPKSWKNISCFNDRVTKIQIGNQNLIGTLPPSIAILTCLVNFEIYRNNISCPLPSLKGLSLLQRFNIHDNKFISMPLDFFSGMTSLQLVVLDRNPFIEPWNLPDSLTDATNLVNFSASNVNLKGGVPSIFAGDTFPSLRNLVLSYNSFTGPLPSGFSSSLLESLWLNGCEPSGLIDNLIDLNLRDNMLTGPVPESLVKLHSLKSIILTNNLLQGSEPEFGKNMDVVDVIPKQEKFCLPMSGPCDSRVNDLLSIAKSFGYPLRFAQNWVVNNPCNDWVGIRCDENGDIIILNFAKMGLSGVISSNFSLFLSLQTLMLSNNNITGTIPESLTSLANLTHLMYLVILYMEKLQT</sequence>
<proteinExistence type="predicted"/>
<feature type="domain" description="Leucine-rich repeat-containing N-terminal plant-type" evidence="11">
    <location>
        <begin position="308"/>
        <end position="340"/>
    </location>
</feature>
<evidence type="ECO:0000256" key="10">
    <source>
        <dbReference type="SAM" id="SignalP"/>
    </source>
</evidence>
<feature type="signal peptide" evidence="10">
    <location>
        <begin position="1"/>
        <end position="20"/>
    </location>
</feature>
<keyword evidence="8" id="KW-0675">Receptor</keyword>
<protein>
    <recommendedName>
        <fullName evidence="11">Leucine-rich repeat-containing N-terminal plant-type domain-containing protein</fullName>
    </recommendedName>
</protein>
<evidence type="ECO:0000313" key="12">
    <source>
        <dbReference type="EMBL" id="KMZ61989.1"/>
    </source>
</evidence>
<evidence type="ECO:0000256" key="5">
    <source>
        <dbReference type="ARBA" id="ARBA00022737"/>
    </source>
</evidence>
<dbReference type="STRING" id="29655.A0A0K9NZ36"/>
<keyword evidence="3" id="KW-0812">Transmembrane</keyword>
<dbReference type="Pfam" id="PF08263">
    <property type="entry name" value="LRRNT_2"/>
    <property type="match status" value="2"/>
</dbReference>
<evidence type="ECO:0000256" key="2">
    <source>
        <dbReference type="ARBA" id="ARBA00022614"/>
    </source>
</evidence>
<dbReference type="InterPro" id="IPR032675">
    <property type="entry name" value="LRR_dom_sf"/>
</dbReference>
<dbReference type="EMBL" id="LFYR01001429">
    <property type="protein sequence ID" value="KMZ61989.1"/>
    <property type="molecule type" value="Genomic_DNA"/>
</dbReference>
<keyword evidence="13" id="KW-1185">Reference proteome</keyword>
<dbReference type="FunFam" id="3.80.10.10:FF:000129">
    <property type="entry name" value="Leucine-rich repeat receptor-like kinase"/>
    <property type="match status" value="1"/>
</dbReference>
<keyword evidence="4 10" id="KW-0732">Signal</keyword>
<evidence type="ECO:0000256" key="9">
    <source>
        <dbReference type="ARBA" id="ARBA00023180"/>
    </source>
</evidence>
<evidence type="ECO:0000256" key="8">
    <source>
        <dbReference type="ARBA" id="ARBA00023170"/>
    </source>
</evidence>
<evidence type="ECO:0000259" key="11">
    <source>
        <dbReference type="Pfam" id="PF08263"/>
    </source>
</evidence>
<keyword evidence="7" id="KW-0472">Membrane</keyword>
<dbReference type="PANTHER" id="PTHR47986">
    <property type="entry name" value="OSJNBA0070M12.3 PROTEIN"/>
    <property type="match status" value="1"/>
</dbReference>
<feature type="domain" description="Leucine-rich repeat-containing N-terminal plant-type" evidence="11">
    <location>
        <begin position="49"/>
        <end position="68"/>
    </location>
</feature>
<dbReference type="Pfam" id="PF00560">
    <property type="entry name" value="LRR_1"/>
    <property type="match status" value="3"/>
</dbReference>
<dbReference type="AlphaFoldDB" id="A0A0K9NZ36"/>
<reference evidence="13" key="1">
    <citation type="journal article" date="2016" name="Nature">
        <title>The genome of the seagrass Zostera marina reveals angiosperm adaptation to the sea.</title>
        <authorList>
            <person name="Olsen J.L."/>
            <person name="Rouze P."/>
            <person name="Verhelst B."/>
            <person name="Lin Y.-C."/>
            <person name="Bayer T."/>
            <person name="Collen J."/>
            <person name="Dattolo E."/>
            <person name="De Paoli E."/>
            <person name="Dittami S."/>
            <person name="Maumus F."/>
            <person name="Michel G."/>
            <person name="Kersting A."/>
            <person name="Lauritano C."/>
            <person name="Lohaus R."/>
            <person name="Toepel M."/>
            <person name="Tonon T."/>
            <person name="Vanneste K."/>
            <person name="Amirebrahimi M."/>
            <person name="Brakel J."/>
            <person name="Bostroem C."/>
            <person name="Chovatia M."/>
            <person name="Grimwood J."/>
            <person name="Jenkins J.W."/>
            <person name="Jueterbock A."/>
            <person name="Mraz A."/>
            <person name="Stam W.T."/>
            <person name="Tice H."/>
            <person name="Bornberg-Bauer E."/>
            <person name="Green P.J."/>
            <person name="Pearson G.A."/>
            <person name="Procaccini G."/>
            <person name="Duarte C.M."/>
            <person name="Schmutz J."/>
            <person name="Reusch T.B.H."/>
            <person name="Van de Peer Y."/>
        </authorList>
    </citation>
    <scope>NUCLEOTIDE SEQUENCE [LARGE SCALE GENOMIC DNA]</scope>
    <source>
        <strain evidence="13">cv. Finnish</strain>
    </source>
</reference>
<dbReference type="Proteomes" id="UP000036987">
    <property type="component" value="Unassembled WGS sequence"/>
</dbReference>
<dbReference type="InterPro" id="IPR013210">
    <property type="entry name" value="LRR_N_plant-typ"/>
</dbReference>
<dbReference type="InterPro" id="IPR052422">
    <property type="entry name" value="Auxin_Ser/Thr_Kinase"/>
</dbReference>
<dbReference type="GO" id="GO:0007165">
    <property type="term" value="P:signal transduction"/>
    <property type="evidence" value="ECO:0000318"/>
    <property type="project" value="GO_Central"/>
</dbReference>
<evidence type="ECO:0000256" key="1">
    <source>
        <dbReference type="ARBA" id="ARBA00004167"/>
    </source>
</evidence>
<dbReference type="OrthoDB" id="682222at2759"/>
<dbReference type="InterPro" id="IPR001611">
    <property type="entry name" value="Leu-rich_rpt"/>
</dbReference>
<dbReference type="GO" id="GO:0016020">
    <property type="term" value="C:membrane"/>
    <property type="evidence" value="ECO:0007669"/>
    <property type="project" value="UniProtKB-SubCell"/>
</dbReference>
<evidence type="ECO:0000256" key="3">
    <source>
        <dbReference type="ARBA" id="ARBA00022692"/>
    </source>
</evidence>
<keyword evidence="5" id="KW-0677">Repeat</keyword>
<keyword evidence="9" id="KW-0325">Glycoprotein</keyword>
<comment type="subcellular location">
    <subcellularLocation>
        <location evidence="1">Membrane</location>
        <topology evidence="1">Single-pass membrane protein</topology>
    </subcellularLocation>
</comment>
<dbReference type="PANTHER" id="PTHR47986:SF29">
    <property type="entry name" value="RECEPTOR PROTEIN KINASE TMK1"/>
    <property type="match status" value="1"/>
</dbReference>
<evidence type="ECO:0000256" key="7">
    <source>
        <dbReference type="ARBA" id="ARBA00023136"/>
    </source>
</evidence>
<dbReference type="OMA" id="NDPCGRS"/>
<dbReference type="PROSITE" id="PS51450">
    <property type="entry name" value="LRR"/>
    <property type="match status" value="1"/>
</dbReference>
<evidence type="ECO:0000313" key="13">
    <source>
        <dbReference type="Proteomes" id="UP000036987"/>
    </source>
</evidence>
<gene>
    <name evidence="12" type="ORF">ZOSMA_49G00570</name>
</gene>
<feature type="chain" id="PRO_5005527147" description="Leucine-rich repeat-containing N-terminal plant-type domain-containing protein" evidence="10">
    <location>
        <begin position="21"/>
        <end position="409"/>
    </location>
</feature>
<keyword evidence="2" id="KW-0433">Leucine-rich repeat</keyword>
<keyword evidence="6" id="KW-1133">Transmembrane helix</keyword>
<evidence type="ECO:0000256" key="4">
    <source>
        <dbReference type="ARBA" id="ARBA00022729"/>
    </source>
</evidence>
<organism evidence="12 13">
    <name type="scientific">Zostera marina</name>
    <name type="common">Eelgrass</name>
    <dbReference type="NCBI Taxonomy" id="29655"/>
    <lineage>
        <taxon>Eukaryota</taxon>
        <taxon>Viridiplantae</taxon>
        <taxon>Streptophyta</taxon>
        <taxon>Embryophyta</taxon>
        <taxon>Tracheophyta</taxon>
        <taxon>Spermatophyta</taxon>
        <taxon>Magnoliopsida</taxon>
        <taxon>Liliopsida</taxon>
        <taxon>Zosteraceae</taxon>
        <taxon>Zostera</taxon>
    </lineage>
</organism>